<name>A0AAV5FQA5_ELECO</name>
<dbReference type="CDD" id="cd00121">
    <property type="entry name" value="MATH"/>
    <property type="match status" value="1"/>
</dbReference>
<evidence type="ECO:0000313" key="3">
    <source>
        <dbReference type="Proteomes" id="UP001054889"/>
    </source>
</evidence>
<reference evidence="2" key="2">
    <citation type="submission" date="2021-12" db="EMBL/GenBank/DDBJ databases">
        <title>Resequencing data analysis of finger millet.</title>
        <authorList>
            <person name="Hatakeyama M."/>
            <person name="Aluri S."/>
            <person name="Balachadran M.T."/>
            <person name="Sivarajan S.R."/>
            <person name="Poveda L."/>
            <person name="Shimizu-Inatsugi R."/>
            <person name="Schlapbach R."/>
            <person name="Sreeman S.M."/>
            <person name="Shimizu K.K."/>
        </authorList>
    </citation>
    <scope>NUCLEOTIDE SEQUENCE</scope>
</reference>
<dbReference type="PROSITE" id="PS50144">
    <property type="entry name" value="MATH"/>
    <property type="match status" value="1"/>
</dbReference>
<dbReference type="AlphaFoldDB" id="A0AAV5FQA5"/>
<evidence type="ECO:0000259" key="1">
    <source>
        <dbReference type="PROSITE" id="PS50144"/>
    </source>
</evidence>
<proteinExistence type="predicted"/>
<dbReference type="Gene3D" id="2.60.210.10">
    <property type="entry name" value="Apoptosis, Tumor Necrosis Factor Receptor Associated Protein 2, Chain A"/>
    <property type="match status" value="1"/>
</dbReference>
<dbReference type="SUPFAM" id="SSF49599">
    <property type="entry name" value="TRAF domain-like"/>
    <property type="match status" value="1"/>
</dbReference>
<reference evidence="2" key="1">
    <citation type="journal article" date="2018" name="DNA Res.">
        <title>Multiple hybrid de novo genome assembly of finger millet, an orphan allotetraploid crop.</title>
        <authorList>
            <person name="Hatakeyama M."/>
            <person name="Aluri S."/>
            <person name="Balachadran M.T."/>
            <person name="Sivarajan S.R."/>
            <person name="Patrignani A."/>
            <person name="Gruter S."/>
            <person name="Poveda L."/>
            <person name="Shimizu-Inatsugi R."/>
            <person name="Baeten J."/>
            <person name="Francoijs K.J."/>
            <person name="Nataraja K.N."/>
            <person name="Reddy Y.A.N."/>
            <person name="Phadnis S."/>
            <person name="Ravikumar R.L."/>
            <person name="Schlapbach R."/>
            <person name="Sreeman S.M."/>
            <person name="Shimizu K.K."/>
        </authorList>
    </citation>
    <scope>NUCLEOTIDE SEQUENCE</scope>
</reference>
<comment type="caution">
    <text evidence="2">The sequence shown here is derived from an EMBL/GenBank/DDBJ whole genome shotgun (WGS) entry which is preliminary data.</text>
</comment>
<dbReference type="Proteomes" id="UP001054889">
    <property type="component" value="Unassembled WGS sequence"/>
</dbReference>
<dbReference type="InterPro" id="IPR045005">
    <property type="entry name" value="BPM1-6"/>
</dbReference>
<gene>
    <name evidence="2" type="primary">gb25552</name>
    <name evidence="2" type="ORF">PR202_gb25552</name>
</gene>
<sequence length="210" mass="22582">MACFLGCFSSSGGTTTEAVKQSKVIDVRGYRSLVNRIKPTEHVSSATFEASGYNWRIRIYPNGSHPDYGPGYVSVFVEFMTPGVAARASAELSLVPWTAGSSSQQPRVFKLGKHTYRHGGSSVWGVPYFVAKSTLETPSYSYLHDDTIRIKCSLTVFVNRPPPSPITVPPTELSADLRKLLDGQGAPPADVLILVGAESFGAHSLVLSSG</sequence>
<keyword evidence="3" id="KW-1185">Reference proteome</keyword>
<feature type="domain" description="MATH" evidence="1">
    <location>
        <begin position="20"/>
        <end position="154"/>
    </location>
</feature>
<accession>A0AAV5FQA5</accession>
<dbReference type="EMBL" id="BQKI01000090">
    <property type="protein sequence ID" value="GJN36670.1"/>
    <property type="molecule type" value="Genomic_DNA"/>
</dbReference>
<dbReference type="PANTHER" id="PTHR26379:SF474">
    <property type="entry name" value="OS08G0228200 PROTEIN"/>
    <property type="match status" value="1"/>
</dbReference>
<dbReference type="InterPro" id="IPR008974">
    <property type="entry name" value="TRAF-like"/>
</dbReference>
<dbReference type="PANTHER" id="PTHR26379">
    <property type="entry name" value="BTB/POZ AND MATH DOMAIN-CONTAINING PROTEIN 1"/>
    <property type="match status" value="1"/>
</dbReference>
<dbReference type="InterPro" id="IPR002083">
    <property type="entry name" value="MATH/TRAF_dom"/>
</dbReference>
<organism evidence="2 3">
    <name type="scientific">Eleusine coracana subsp. coracana</name>
    <dbReference type="NCBI Taxonomy" id="191504"/>
    <lineage>
        <taxon>Eukaryota</taxon>
        <taxon>Viridiplantae</taxon>
        <taxon>Streptophyta</taxon>
        <taxon>Embryophyta</taxon>
        <taxon>Tracheophyta</taxon>
        <taxon>Spermatophyta</taxon>
        <taxon>Magnoliopsida</taxon>
        <taxon>Liliopsida</taxon>
        <taxon>Poales</taxon>
        <taxon>Poaceae</taxon>
        <taxon>PACMAD clade</taxon>
        <taxon>Chloridoideae</taxon>
        <taxon>Cynodonteae</taxon>
        <taxon>Eleusininae</taxon>
        <taxon>Eleusine</taxon>
    </lineage>
</organism>
<evidence type="ECO:0000313" key="2">
    <source>
        <dbReference type="EMBL" id="GJN36670.1"/>
    </source>
</evidence>
<dbReference type="Pfam" id="PF22486">
    <property type="entry name" value="MATH_2"/>
    <property type="match status" value="1"/>
</dbReference>
<dbReference type="GO" id="GO:0016567">
    <property type="term" value="P:protein ubiquitination"/>
    <property type="evidence" value="ECO:0007669"/>
    <property type="project" value="InterPro"/>
</dbReference>
<protein>
    <recommendedName>
        <fullName evidence="1">MATH domain-containing protein</fullName>
    </recommendedName>
</protein>